<evidence type="ECO:0000313" key="1">
    <source>
        <dbReference type="EMBL" id="KZL09403.1"/>
    </source>
</evidence>
<organism evidence="1 2">
    <name type="scientific">Pseudovibrio axinellae</name>
    <dbReference type="NCBI Taxonomy" id="989403"/>
    <lineage>
        <taxon>Bacteria</taxon>
        <taxon>Pseudomonadati</taxon>
        <taxon>Pseudomonadota</taxon>
        <taxon>Alphaproteobacteria</taxon>
        <taxon>Hyphomicrobiales</taxon>
        <taxon>Stappiaceae</taxon>
        <taxon>Pseudovibrio</taxon>
    </lineage>
</organism>
<evidence type="ECO:0000313" key="2">
    <source>
        <dbReference type="Proteomes" id="UP000076577"/>
    </source>
</evidence>
<gene>
    <name evidence="1" type="ORF">PsAD2_04091</name>
</gene>
<reference evidence="1 2" key="1">
    <citation type="journal article" date="2016" name="Front. Microbiol.">
        <title>Comparative Genomic Analysis Reveals a Diverse Repertoire of Genes Involved in Prokaryote-Eukaryote Interactions within the Pseudovibrio Genus.</title>
        <authorList>
            <person name="Romano S."/>
            <person name="Fernandez-Guerra A."/>
            <person name="Reen F.J."/>
            <person name="Glockner F.O."/>
            <person name="Crowley S.P."/>
            <person name="O'Sullivan O."/>
            <person name="Cotter P.D."/>
            <person name="Adams C."/>
            <person name="Dobson A.D."/>
            <person name="O'Gara F."/>
        </authorList>
    </citation>
    <scope>NUCLEOTIDE SEQUENCE [LARGE SCALE GENOMIC DNA]</scope>
    <source>
        <strain evidence="1 2">Ad2</strain>
    </source>
</reference>
<dbReference type="EMBL" id="LMCB01000124">
    <property type="protein sequence ID" value="KZL09403.1"/>
    <property type="molecule type" value="Genomic_DNA"/>
</dbReference>
<accession>A0A165U0X4</accession>
<keyword evidence="2" id="KW-1185">Reference proteome</keyword>
<name>A0A165U0X4_9HYPH</name>
<dbReference type="AlphaFoldDB" id="A0A165U0X4"/>
<protein>
    <submittedName>
        <fullName evidence="1">Uncharacterized protein</fullName>
    </submittedName>
</protein>
<sequence>MLTLSCSVGGAIAVKVCGLRDLQSVTTRGLGRRGDGVAMLIFRR</sequence>
<dbReference type="Proteomes" id="UP000076577">
    <property type="component" value="Unassembled WGS sequence"/>
</dbReference>
<proteinExistence type="predicted"/>
<comment type="caution">
    <text evidence="1">The sequence shown here is derived from an EMBL/GenBank/DDBJ whole genome shotgun (WGS) entry which is preliminary data.</text>
</comment>